<dbReference type="Proteomes" id="UP000176629">
    <property type="component" value="Unassembled WGS sequence"/>
</dbReference>
<sequence>MHNIFTNKIFSTLIIFLVILNIVSWSAYSSRGRELEKSQNAVSSIERSKNIMVFQKLFVDKVLKSDGMVDYDTRRELEQAVGKTNDDAVITAWNAFIVAKTEAEGQTKVKELLSVLAERAYGN</sequence>
<protein>
    <submittedName>
        <fullName evidence="1">Uncharacterized protein</fullName>
    </submittedName>
</protein>
<evidence type="ECO:0000313" key="1">
    <source>
        <dbReference type="EMBL" id="OGI94152.1"/>
    </source>
</evidence>
<name>A0A1F6XJE7_9BACT</name>
<proteinExistence type="predicted"/>
<dbReference type="EMBL" id="MFUX01000031">
    <property type="protein sequence ID" value="OGI94152.1"/>
    <property type="molecule type" value="Genomic_DNA"/>
</dbReference>
<comment type="caution">
    <text evidence="1">The sequence shown here is derived from an EMBL/GenBank/DDBJ whole genome shotgun (WGS) entry which is preliminary data.</text>
</comment>
<reference evidence="1 2" key="1">
    <citation type="journal article" date="2016" name="Nat. Commun.">
        <title>Thousands of microbial genomes shed light on interconnected biogeochemical processes in an aquifer system.</title>
        <authorList>
            <person name="Anantharaman K."/>
            <person name="Brown C.T."/>
            <person name="Hug L.A."/>
            <person name="Sharon I."/>
            <person name="Castelle C.J."/>
            <person name="Probst A.J."/>
            <person name="Thomas B.C."/>
            <person name="Singh A."/>
            <person name="Wilkins M.J."/>
            <person name="Karaoz U."/>
            <person name="Brodie E.L."/>
            <person name="Williams K.H."/>
            <person name="Hubbard S.S."/>
            <person name="Banfield J.F."/>
        </authorList>
    </citation>
    <scope>NUCLEOTIDE SEQUENCE [LARGE SCALE GENOMIC DNA]</scope>
</reference>
<dbReference type="AlphaFoldDB" id="A0A1F6XJE7"/>
<dbReference type="STRING" id="1801773.A3A03_03255"/>
<accession>A0A1F6XJE7</accession>
<gene>
    <name evidence="1" type="ORF">A3A03_03255</name>
</gene>
<evidence type="ECO:0000313" key="2">
    <source>
        <dbReference type="Proteomes" id="UP000176629"/>
    </source>
</evidence>
<organism evidence="1 2">
    <name type="scientific">Candidatus Nomurabacteria bacterium RIFCSPLOWO2_01_FULL_40_18</name>
    <dbReference type="NCBI Taxonomy" id="1801773"/>
    <lineage>
        <taxon>Bacteria</taxon>
        <taxon>Candidatus Nomuraibacteriota</taxon>
    </lineage>
</organism>